<dbReference type="AlphaFoldDB" id="A0A7D6CSW5"/>
<organism evidence="2 3">
    <name type="scientific">Natrinema zhouii</name>
    <dbReference type="NCBI Taxonomy" id="1710539"/>
    <lineage>
        <taxon>Archaea</taxon>
        <taxon>Methanobacteriati</taxon>
        <taxon>Methanobacteriota</taxon>
        <taxon>Stenosarchaea group</taxon>
        <taxon>Halobacteria</taxon>
        <taxon>Halobacteriales</taxon>
        <taxon>Natrialbaceae</taxon>
        <taxon>Natrinema</taxon>
    </lineage>
</organism>
<protein>
    <recommendedName>
        <fullName evidence="4">PRC-barrel domain containing protein</fullName>
    </recommendedName>
</protein>
<feature type="region of interest" description="Disordered" evidence="1">
    <location>
        <begin position="1"/>
        <end position="24"/>
    </location>
</feature>
<proteinExistence type="predicted"/>
<dbReference type="OrthoDB" id="229248at2157"/>
<evidence type="ECO:0000313" key="2">
    <source>
        <dbReference type="EMBL" id="QLK27111.1"/>
    </source>
</evidence>
<evidence type="ECO:0000313" key="3">
    <source>
        <dbReference type="Proteomes" id="UP000510869"/>
    </source>
</evidence>
<reference evidence="2 3" key="1">
    <citation type="submission" date="2020-07" db="EMBL/GenBank/DDBJ databases">
        <title>Natrinema (YPL30) sp. nov. and Haloterrigena xxxxxx (YPL8) sp. nov., isolated from a salt mine.</title>
        <authorList>
            <person name="Cui H."/>
        </authorList>
    </citation>
    <scope>NUCLEOTIDE SEQUENCE [LARGE SCALE GENOMIC DNA]</scope>
    <source>
        <strain evidence="2 3">YPL13</strain>
    </source>
</reference>
<sequence>MDSSLTDDDVGKPVESADGETLGTVATVDAATAHVDPEPEMTESIKAVLDWEPSSGDIVPLEDDAIDEVTDDAVQLRAEFSAESVASDEDPELEADDGRSDGRDDEFER</sequence>
<dbReference type="KEGG" id="nay:HYG81_05750"/>
<dbReference type="EMBL" id="CP059154">
    <property type="protein sequence ID" value="QLK27111.1"/>
    <property type="molecule type" value="Genomic_DNA"/>
</dbReference>
<dbReference type="GeneID" id="56142689"/>
<dbReference type="Proteomes" id="UP000510869">
    <property type="component" value="Chromosome"/>
</dbReference>
<accession>A0A7D6CSW5</accession>
<feature type="region of interest" description="Disordered" evidence="1">
    <location>
        <begin position="80"/>
        <end position="109"/>
    </location>
</feature>
<evidence type="ECO:0000256" key="1">
    <source>
        <dbReference type="SAM" id="MobiDB-lite"/>
    </source>
</evidence>
<gene>
    <name evidence="2" type="ORF">HYG81_05750</name>
</gene>
<keyword evidence="3" id="KW-1185">Reference proteome</keyword>
<feature type="compositionally biased region" description="Acidic residues" evidence="1">
    <location>
        <begin position="86"/>
        <end position="95"/>
    </location>
</feature>
<dbReference type="RefSeq" id="WP_180842276.1">
    <property type="nucleotide sequence ID" value="NZ_CP059154.1"/>
</dbReference>
<name>A0A7D6CSW5_9EURY</name>
<evidence type="ECO:0008006" key="4">
    <source>
        <dbReference type="Google" id="ProtNLM"/>
    </source>
</evidence>